<dbReference type="PANTHER" id="PTHR10953:SF102">
    <property type="entry name" value="ADENYLYLTRANSFERASE AND SULFURTRANSFERASE MOCS3"/>
    <property type="match status" value="1"/>
</dbReference>
<dbReference type="InterPro" id="IPR035985">
    <property type="entry name" value="Ubiquitin-activating_enz"/>
</dbReference>
<comment type="similarity">
    <text evidence="1">Belongs to the HesA/MoeB/ThiF family.</text>
</comment>
<name>A0A117SY47_9BACL</name>
<dbReference type="GO" id="GO:0005829">
    <property type="term" value="C:cytosol"/>
    <property type="evidence" value="ECO:0007669"/>
    <property type="project" value="TreeGrafter"/>
</dbReference>
<dbReference type="Pfam" id="PF00899">
    <property type="entry name" value="ThiF"/>
    <property type="match status" value="1"/>
</dbReference>
<proteinExistence type="inferred from homology"/>
<dbReference type="PANTHER" id="PTHR10953">
    <property type="entry name" value="UBIQUITIN-ACTIVATING ENZYME E1"/>
    <property type="match status" value="1"/>
</dbReference>
<dbReference type="FunFam" id="3.40.50.720:FF:000080">
    <property type="entry name" value="Thiazole biosynthesis adenylyltransferase ThiF"/>
    <property type="match status" value="1"/>
</dbReference>
<dbReference type="AlphaFoldDB" id="A0A117SY47"/>
<protein>
    <submittedName>
        <fullName evidence="3">Thiamine biosynthesis protein ThiF</fullName>
    </submittedName>
</protein>
<evidence type="ECO:0000313" key="3">
    <source>
        <dbReference type="EMBL" id="KUO96319.1"/>
    </source>
</evidence>
<reference evidence="3 4" key="1">
    <citation type="submission" date="2015-12" db="EMBL/GenBank/DDBJ databases">
        <title>Draft genome sequence of Acidibacillus ferrooxidans ITV001, isolated from a chalcopyrite acid mine drainage site in Brazil.</title>
        <authorList>
            <person name="Dall'Agnol H."/>
            <person name="Nancucheo I."/>
            <person name="Johnson B."/>
            <person name="Oliveira R."/>
            <person name="Leite L."/>
            <person name="Pylro V."/>
            <person name="Nunes G.L."/>
            <person name="Tzotzos G."/>
            <person name="Fernandes G.R."/>
            <person name="Dutra J."/>
            <person name="Orellana S.C."/>
            <person name="Oliveira G."/>
        </authorList>
    </citation>
    <scope>NUCLEOTIDE SEQUENCE [LARGE SCALE GENOMIC DNA]</scope>
    <source>
        <strain evidence="4">ITV01</strain>
    </source>
</reference>
<dbReference type="CDD" id="cd00757">
    <property type="entry name" value="ThiF_MoeB_HesA_family"/>
    <property type="match status" value="1"/>
</dbReference>
<comment type="caution">
    <text evidence="3">The sequence shown here is derived from an EMBL/GenBank/DDBJ whole genome shotgun (WGS) entry which is preliminary data.</text>
</comment>
<feature type="domain" description="THIF-type NAD/FAD binding fold" evidence="2">
    <location>
        <begin position="13"/>
        <end position="247"/>
    </location>
</feature>
<dbReference type="GO" id="GO:0008641">
    <property type="term" value="F:ubiquitin-like modifier activating enzyme activity"/>
    <property type="evidence" value="ECO:0007669"/>
    <property type="project" value="InterPro"/>
</dbReference>
<evidence type="ECO:0000256" key="1">
    <source>
        <dbReference type="ARBA" id="ARBA00009919"/>
    </source>
</evidence>
<evidence type="ECO:0000259" key="2">
    <source>
        <dbReference type="Pfam" id="PF00899"/>
    </source>
</evidence>
<sequence length="345" mass="37371">MQHPELSETHSRYSRQHLFAPIGITGQQKLGAARVAVVGAGALGTVISNHMVRAGVGFTRIIDRDIIEWSNLQRQTLYDEADAAEAKPKALAAAEKLSKVNSQVQIEPMVTDLTAANAERLLRDVDLILDGTDNFATRFLINDVAVLHRLPWIYAGAVASRGMVAPFLPDGPCFRCLFPDDPDHAHGETCDTVGVIGPLTDIVGSLASTLALKCIVGAPIARTLTHLDVWEGRQSTMKLPAKQENCSTCGRRIFSYLHTDRAPETVSLCGRDTIQVTPNTNLTLSLDALAKDVRAVAQSVTQTPFFVRVMIDSFTLTVFSDGRALIQGTSDTGVARSLYARYVGT</sequence>
<dbReference type="GO" id="GO:0016779">
    <property type="term" value="F:nucleotidyltransferase activity"/>
    <property type="evidence" value="ECO:0007669"/>
    <property type="project" value="TreeGrafter"/>
</dbReference>
<dbReference type="InterPro" id="IPR000594">
    <property type="entry name" value="ThiF_NAD_FAD-bd"/>
</dbReference>
<dbReference type="InterPro" id="IPR045886">
    <property type="entry name" value="ThiF/MoeB/HesA"/>
</dbReference>
<organism evidence="3 4">
    <name type="scientific">Ferroacidibacillus organovorans</name>
    <dbReference type="NCBI Taxonomy" id="1765683"/>
    <lineage>
        <taxon>Bacteria</taxon>
        <taxon>Bacillati</taxon>
        <taxon>Bacillota</taxon>
        <taxon>Bacilli</taxon>
        <taxon>Bacillales</taxon>
        <taxon>Alicyclobacillaceae</taxon>
        <taxon>Ferroacidibacillus</taxon>
    </lineage>
</organism>
<dbReference type="GO" id="GO:0008146">
    <property type="term" value="F:sulfotransferase activity"/>
    <property type="evidence" value="ECO:0007669"/>
    <property type="project" value="TreeGrafter"/>
</dbReference>
<keyword evidence="4" id="KW-1185">Reference proteome</keyword>
<dbReference type="EMBL" id="LPVJ01000019">
    <property type="protein sequence ID" value="KUO96319.1"/>
    <property type="molecule type" value="Genomic_DNA"/>
</dbReference>
<gene>
    <name evidence="3" type="ORF">ATW55_03675</name>
</gene>
<dbReference type="RefSeq" id="WP_067714302.1">
    <property type="nucleotide sequence ID" value="NZ_LPVJ01000019.1"/>
</dbReference>
<accession>A0A117SY47</accession>
<dbReference type="SUPFAM" id="SSF69572">
    <property type="entry name" value="Activating enzymes of the ubiquitin-like proteins"/>
    <property type="match status" value="1"/>
</dbReference>
<dbReference type="OrthoDB" id="9804286at2"/>
<dbReference type="Gene3D" id="3.40.50.720">
    <property type="entry name" value="NAD(P)-binding Rossmann-like Domain"/>
    <property type="match status" value="1"/>
</dbReference>
<evidence type="ECO:0000313" key="4">
    <source>
        <dbReference type="Proteomes" id="UP000053557"/>
    </source>
</evidence>
<dbReference type="Proteomes" id="UP000053557">
    <property type="component" value="Unassembled WGS sequence"/>
</dbReference>
<dbReference type="GO" id="GO:0004792">
    <property type="term" value="F:thiosulfate-cyanide sulfurtransferase activity"/>
    <property type="evidence" value="ECO:0007669"/>
    <property type="project" value="TreeGrafter"/>
</dbReference>